<feature type="coiled-coil region" evidence="1">
    <location>
        <begin position="177"/>
        <end position="228"/>
    </location>
</feature>
<dbReference type="Pfam" id="PF12412">
    <property type="entry name" value="DUF3667"/>
    <property type="match status" value="1"/>
</dbReference>
<feature type="transmembrane region" description="Helical" evidence="2">
    <location>
        <begin position="147"/>
        <end position="165"/>
    </location>
</feature>
<reference evidence="3 4" key="1">
    <citation type="submission" date="2014-10" db="EMBL/GenBank/DDBJ databases">
        <title>Draft genome sequence of Novosphingobium subterraneum DSM 12447.</title>
        <authorList>
            <person name="Gan H.M."/>
            <person name="Gan H.Y."/>
            <person name="Savka M.A."/>
        </authorList>
    </citation>
    <scope>NUCLEOTIDE SEQUENCE [LARGE SCALE GENOMIC DNA]</scope>
    <source>
        <strain evidence="3 4">DSM 12447</strain>
    </source>
</reference>
<keyword evidence="1" id="KW-0175">Coiled coil</keyword>
<feature type="transmembrane region" description="Helical" evidence="2">
    <location>
        <begin position="307"/>
        <end position="330"/>
    </location>
</feature>
<protein>
    <recommendedName>
        <fullName evidence="5">DUF3667 domain-containing protein</fullName>
    </recommendedName>
</protein>
<dbReference type="Proteomes" id="UP000031338">
    <property type="component" value="Unassembled WGS sequence"/>
</dbReference>
<accession>A0A0B8ZXN3</accession>
<proteinExistence type="predicted"/>
<sequence>MFREISLPLVAPSHLSRRLKGVARTSHARYAATSYRGNEILNGTETLGDMAGALAAARTVEPTAGEHRADGHTHESACLNCATPLVGSHCHACGQAAHVHKTLGAFFHDLLHGVFHFEGKIWRTLPLLVTKPGKLTREYIDGRRASYVSPIALFLFCVFALFTTINSLGGDIGASVNTTVEQGLKQERNDLAVLEAERIAARGDAAELAKIDAAIAETRKNIAGLEQVKASGINVGNIDTSGLETASDIGWINEAVKKAKANPSLALYKVQNYSYKLSWALIPISVPFLWLLFPFSRRFGLYDHTVFVTYSLCFMTLLGIVATVGGRLALPGLPALAFLPPLHMLLQLRGAYGLSWFGAWWRTWFLSLFAFVAMMLFAVVILVEAGG</sequence>
<dbReference type="AlphaFoldDB" id="A0A0B8ZXN3"/>
<evidence type="ECO:0008006" key="5">
    <source>
        <dbReference type="Google" id="ProtNLM"/>
    </source>
</evidence>
<dbReference type="PATRIC" id="fig|48936.3.peg.1666"/>
<feature type="transmembrane region" description="Helical" evidence="2">
    <location>
        <begin position="277"/>
        <end position="295"/>
    </location>
</feature>
<feature type="transmembrane region" description="Helical" evidence="2">
    <location>
        <begin position="364"/>
        <end position="383"/>
    </location>
</feature>
<evidence type="ECO:0000313" key="3">
    <source>
        <dbReference type="EMBL" id="KHS47865.1"/>
    </source>
</evidence>
<dbReference type="STRING" id="48936.NJ75_01662"/>
<evidence type="ECO:0000256" key="1">
    <source>
        <dbReference type="SAM" id="Coils"/>
    </source>
</evidence>
<dbReference type="InterPro" id="IPR022134">
    <property type="entry name" value="DUF3667"/>
</dbReference>
<evidence type="ECO:0000256" key="2">
    <source>
        <dbReference type="SAM" id="Phobius"/>
    </source>
</evidence>
<name>A0A0B8ZXN3_9SPHN</name>
<dbReference type="EMBL" id="JRVC01000006">
    <property type="protein sequence ID" value="KHS47865.1"/>
    <property type="molecule type" value="Genomic_DNA"/>
</dbReference>
<gene>
    <name evidence="3" type="ORF">NJ75_01662</name>
</gene>
<keyword evidence="4" id="KW-1185">Reference proteome</keyword>
<keyword evidence="2" id="KW-0812">Transmembrane</keyword>
<keyword evidence="2" id="KW-1133">Transmembrane helix</keyword>
<organism evidence="3 4">
    <name type="scientific">Novosphingobium subterraneum</name>
    <dbReference type="NCBI Taxonomy" id="48936"/>
    <lineage>
        <taxon>Bacteria</taxon>
        <taxon>Pseudomonadati</taxon>
        <taxon>Pseudomonadota</taxon>
        <taxon>Alphaproteobacteria</taxon>
        <taxon>Sphingomonadales</taxon>
        <taxon>Sphingomonadaceae</taxon>
        <taxon>Novosphingobium</taxon>
    </lineage>
</organism>
<evidence type="ECO:0000313" key="4">
    <source>
        <dbReference type="Proteomes" id="UP000031338"/>
    </source>
</evidence>
<comment type="caution">
    <text evidence="3">The sequence shown here is derived from an EMBL/GenBank/DDBJ whole genome shotgun (WGS) entry which is preliminary data.</text>
</comment>
<keyword evidence="2" id="KW-0472">Membrane</keyword>